<evidence type="ECO:0008006" key="4">
    <source>
        <dbReference type="Google" id="ProtNLM"/>
    </source>
</evidence>
<comment type="caution">
    <text evidence="2">The sequence shown here is derived from an EMBL/GenBank/DDBJ whole genome shotgun (WGS) entry which is preliminary data.</text>
</comment>
<gene>
    <name evidence="2" type="ORF">NDI37_26025</name>
</gene>
<feature type="region of interest" description="Disordered" evidence="1">
    <location>
        <begin position="42"/>
        <end position="61"/>
    </location>
</feature>
<evidence type="ECO:0000313" key="2">
    <source>
        <dbReference type="EMBL" id="MEP0867903.1"/>
    </source>
</evidence>
<proteinExistence type="predicted"/>
<accession>A0ABV0JWR5</accession>
<protein>
    <recommendedName>
        <fullName evidence="4">Lipoprotein</fullName>
    </recommendedName>
</protein>
<dbReference type="Proteomes" id="UP001442494">
    <property type="component" value="Unassembled WGS sequence"/>
</dbReference>
<evidence type="ECO:0000313" key="3">
    <source>
        <dbReference type="Proteomes" id="UP001442494"/>
    </source>
</evidence>
<dbReference type="RefSeq" id="WP_190419745.1">
    <property type="nucleotide sequence ID" value="NZ_JAMPKK010000094.1"/>
</dbReference>
<name>A0ABV0JWR5_9CYAN</name>
<evidence type="ECO:0000256" key="1">
    <source>
        <dbReference type="SAM" id="MobiDB-lite"/>
    </source>
</evidence>
<organism evidence="2 3">
    <name type="scientific">Funiculus sociatus GB2-A5</name>
    <dbReference type="NCBI Taxonomy" id="2933946"/>
    <lineage>
        <taxon>Bacteria</taxon>
        <taxon>Bacillati</taxon>
        <taxon>Cyanobacteriota</taxon>
        <taxon>Cyanophyceae</taxon>
        <taxon>Coleofasciculales</taxon>
        <taxon>Coleofasciculaceae</taxon>
        <taxon>Funiculus</taxon>
    </lineage>
</organism>
<keyword evidence="3" id="KW-1185">Reference proteome</keyword>
<dbReference type="EMBL" id="JAMPKK010000094">
    <property type="protein sequence ID" value="MEP0867903.1"/>
    <property type="molecule type" value="Genomic_DNA"/>
</dbReference>
<dbReference type="PROSITE" id="PS51257">
    <property type="entry name" value="PROKAR_LIPOPROTEIN"/>
    <property type="match status" value="1"/>
</dbReference>
<reference evidence="2 3" key="1">
    <citation type="submission" date="2022-04" db="EMBL/GenBank/DDBJ databases">
        <title>Positive selection, recombination, and allopatry shape intraspecific diversity of widespread and dominant cyanobacteria.</title>
        <authorList>
            <person name="Wei J."/>
            <person name="Shu W."/>
            <person name="Hu C."/>
        </authorList>
    </citation>
    <scope>NUCLEOTIDE SEQUENCE [LARGE SCALE GENOMIC DNA]</scope>
    <source>
        <strain evidence="2 3">GB2-A5</strain>
    </source>
</reference>
<sequence length="183" mass="19662">MSGKFGISLLVLVSMTLSLGACSYIREQYPRSAINPAIGSDINNTPKPGLQSPTTQVSQGIPVSAEAEREKYKTIPLTNIKDAKSLKGSDPQAIALAAFGNIESEGGSRDVRVEYPQPDRAVVIITQTGVADDSVGGIKYRVEFAPTSPSAQKPQEWTIAWVGSQVKCRVGRGHQDWSTEICQ</sequence>